<evidence type="ECO:0000313" key="3">
    <source>
        <dbReference type="Proteomes" id="UP001159428"/>
    </source>
</evidence>
<dbReference type="Pfam" id="PF15764">
    <property type="entry name" value="DUF4693"/>
    <property type="match status" value="1"/>
</dbReference>
<feature type="compositionally biased region" description="Polar residues" evidence="1">
    <location>
        <begin position="246"/>
        <end position="267"/>
    </location>
</feature>
<feature type="compositionally biased region" description="Polar residues" evidence="1">
    <location>
        <begin position="193"/>
        <end position="204"/>
    </location>
</feature>
<feature type="compositionally biased region" description="Polar residues" evidence="1">
    <location>
        <begin position="145"/>
        <end position="154"/>
    </location>
</feature>
<feature type="compositionally biased region" description="Low complexity" evidence="1">
    <location>
        <begin position="281"/>
        <end position="292"/>
    </location>
</feature>
<sequence length="630" mass="70735">MAAKAVNSMDDVRQAIKMLEEKISKSYELSLRRRRETECYVQQCRGLLKPWPLKSGEKSGGNRQGSELLQTTQDVETNTESTQVEIRAKEVESQELAALENLLAKAQKTREVQAKLDEAEAKAKQEGKISKKPLLVTSKPPQKKPVQQITKQNLSKASKPPPKRPASVTKPGLRKPAMKSTYSSAFGRLPSAKSPQRPKSSRGSANKYLESVLKKDDRRGTHSKLDLKEGGNINPLTGPGPGSGGRNIQTSKTTTDNTGEEQGSNARKISKELLQEESKISSPSWEESVVSSKLFEKADSVNRSAENLTDFGRASVIEKSEKPKSVTGIPGQSLGLPKPGDSFNTEEIDVHDKKEDSFDPLVEGVELALPGKYRKLKATSVRLYSEVRKIAEKDDSKSSLPWHNFVERLEREFKIGYISTHKEIKEKSNGLLEEHERLSLLTSAVVSRSNDLKDDSSWQEVYKCYRHWQIVLSKFNELQKRTQVLLEVEEQLNERCPCGNCGMFDRDRPRDTSIVPEEWNKGCVLLSRWIPEDIHHYVSAKSCAGLDQQCGSIDFTYSSVKELRELVGLHHDVQLLCLELHVKQFVGERLLPLLEKMDPFDSEFLRLYRVVHGLLCGGGKVFPAMVLDNI</sequence>
<dbReference type="PANTHER" id="PTHR14870">
    <property type="entry name" value="TUBULIN EPSILON AND DELTA COMPLEX PROTEIN 2"/>
    <property type="match status" value="1"/>
</dbReference>
<dbReference type="PANTHER" id="PTHR14870:SF1">
    <property type="entry name" value="TUBULIN EPSILON AND DELTA COMPLEX PROTEIN 2"/>
    <property type="match status" value="1"/>
</dbReference>
<feature type="region of interest" description="Disordered" evidence="1">
    <location>
        <begin position="319"/>
        <end position="342"/>
    </location>
</feature>
<dbReference type="InterPro" id="IPR031518">
    <property type="entry name" value="DUF4693"/>
</dbReference>
<feature type="compositionally biased region" description="Polar residues" evidence="1">
    <location>
        <begin position="64"/>
        <end position="82"/>
    </location>
</feature>
<evidence type="ECO:0000313" key="2">
    <source>
        <dbReference type="EMBL" id="CAH3105952.1"/>
    </source>
</evidence>
<feature type="region of interest" description="Disordered" evidence="1">
    <location>
        <begin position="51"/>
        <end position="82"/>
    </location>
</feature>
<feature type="compositionally biased region" description="Basic and acidic residues" evidence="1">
    <location>
        <begin position="212"/>
        <end position="229"/>
    </location>
</feature>
<comment type="caution">
    <text evidence="2">The sequence shown here is derived from an EMBL/GenBank/DDBJ whole genome shotgun (WGS) entry which is preliminary data.</text>
</comment>
<accession>A0AAU9WCF7</accession>
<keyword evidence="3" id="KW-1185">Reference proteome</keyword>
<dbReference type="AlphaFoldDB" id="A0AAU9WCF7"/>
<feature type="region of interest" description="Disordered" evidence="1">
    <location>
        <begin position="119"/>
        <end position="301"/>
    </location>
</feature>
<gene>
    <name evidence="2" type="ORF">PMEA_00002090</name>
</gene>
<dbReference type="EMBL" id="CALNXJ010000010">
    <property type="protein sequence ID" value="CAH3105952.1"/>
    <property type="molecule type" value="Genomic_DNA"/>
</dbReference>
<proteinExistence type="predicted"/>
<reference evidence="2 3" key="1">
    <citation type="submission" date="2022-05" db="EMBL/GenBank/DDBJ databases">
        <authorList>
            <consortium name="Genoscope - CEA"/>
            <person name="William W."/>
        </authorList>
    </citation>
    <scope>NUCLEOTIDE SEQUENCE [LARGE SCALE GENOMIC DNA]</scope>
</reference>
<protein>
    <submittedName>
        <fullName evidence="2">Uncharacterized protein</fullName>
    </submittedName>
</protein>
<dbReference type="Proteomes" id="UP001159428">
    <property type="component" value="Unassembled WGS sequence"/>
</dbReference>
<feature type="compositionally biased region" description="Basic and acidic residues" evidence="1">
    <location>
        <begin position="119"/>
        <end position="129"/>
    </location>
</feature>
<evidence type="ECO:0000256" key="1">
    <source>
        <dbReference type="SAM" id="MobiDB-lite"/>
    </source>
</evidence>
<name>A0AAU9WCF7_9CNID</name>
<feature type="compositionally biased region" description="Basic and acidic residues" evidence="1">
    <location>
        <begin position="269"/>
        <end position="279"/>
    </location>
</feature>
<organism evidence="2 3">
    <name type="scientific">Pocillopora meandrina</name>
    <dbReference type="NCBI Taxonomy" id="46732"/>
    <lineage>
        <taxon>Eukaryota</taxon>
        <taxon>Metazoa</taxon>
        <taxon>Cnidaria</taxon>
        <taxon>Anthozoa</taxon>
        <taxon>Hexacorallia</taxon>
        <taxon>Scleractinia</taxon>
        <taxon>Astrocoeniina</taxon>
        <taxon>Pocilloporidae</taxon>
        <taxon>Pocillopora</taxon>
    </lineage>
</organism>